<protein>
    <submittedName>
        <fullName evidence="1">Uncharacterized protein</fullName>
    </submittedName>
</protein>
<comment type="caution">
    <text evidence="1">The sequence shown here is derived from an EMBL/GenBank/DDBJ whole genome shotgun (WGS) entry which is preliminary data.</text>
</comment>
<proteinExistence type="predicted"/>
<gene>
    <name evidence="1" type="ORF">FHS99_002207</name>
</gene>
<name>A0A7W9BTA1_9SPHN</name>
<dbReference type="RefSeq" id="WP_229673941.1">
    <property type="nucleotide sequence ID" value="NZ_BMJP01000003.1"/>
</dbReference>
<dbReference type="EMBL" id="JACIJR010000005">
    <property type="protein sequence ID" value="MBB5729711.1"/>
    <property type="molecule type" value="Genomic_DNA"/>
</dbReference>
<reference evidence="1 2" key="1">
    <citation type="submission" date="2020-08" db="EMBL/GenBank/DDBJ databases">
        <title>Genomic Encyclopedia of Type Strains, Phase IV (KMG-IV): sequencing the most valuable type-strain genomes for metagenomic binning, comparative biology and taxonomic classification.</title>
        <authorList>
            <person name="Goeker M."/>
        </authorList>
    </citation>
    <scope>NUCLEOTIDE SEQUENCE [LARGE SCALE GENOMIC DNA]</scope>
    <source>
        <strain evidence="1 2">DSM 103336</strain>
    </source>
</reference>
<dbReference type="Gene3D" id="2.60.120.620">
    <property type="entry name" value="q2cbj1_9rhob like domain"/>
    <property type="match status" value="1"/>
</dbReference>
<accession>A0A7W9BTA1</accession>
<dbReference type="Proteomes" id="UP000546701">
    <property type="component" value="Unassembled WGS sequence"/>
</dbReference>
<evidence type="ECO:0000313" key="1">
    <source>
        <dbReference type="EMBL" id="MBB5729711.1"/>
    </source>
</evidence>
<sequence length="320" mass="35571">MVETRRAAMARLRDLPARTALRLMNLAPVRRMMGPRYDAAVDAFRPKRPRLHGIDAQIVAGLERDGIAMVPIAALGLSGSDAMLARATELADAHADEAHRRIAAGAVFNVVPAPQMMTAPNLFTWGLSDRLLDIAETYIGLPAAYDGVCINYTVADGREISTRKWHRDWEDRRMLKIAVYLNDVDGAGGPFEMIARSDSRQNDAGGFRYALSSDRELVELLGADYAADIVSCEGPAGTVVFTDTARFFHRGRPAVARDRKAIFYSYFAQRPRHPFLCERTGLSRRDIKQLSVGLPPRQLTSALWWRQVPLLLRMIPPASI</sequence>
<dbReference type="SUPFAM" id="SSF51197">
    <property type="entry name" value="Clavaminate synthase-like"/>
    <property type="match status" value="1"/>
</dbReference>
<evidence type="ECO:0000313" key="2">
    <source>
        <dbReference type="Proteomes" id="UP000546701"/>
    </source>
</evidence>
<keyword evidence="2" id="KW-1185">Reference proteome</keyword>
<dbReference type="AlphaFoldDB" id="A0A7W9BTA1"/>
<organism evidence="1 2">
    <name type="scientific">Sphingomonas prati</name>
    <dbReference type="NCBI Taxonomy" id="1843237"/>
    <lineage>
        <taxon>Bacteria</taxon>
        <taxon>Pseudomonadati</taxon>
        <taxon>Pseudomonadota</taxon>
        <taxon>Alphaproteobacteria</taxon>
        <taxon>Sphingomonadales</taxon>
        <taxon>Sphingomonadaceae</taxon>
        <taxon>Sphingomonas</taxon>
    </lineage>
</organism>